<dbReference type="Gene3D" id="3.30.565.10">
    <property type="entry name" value="Histidine kinase-like ATPase, C-terminal domain"/>
    <property type="match status" value="1"/>
</dbReference>
<dbReference type="SUPFAM" id="SSF47384">
    <property type="entry name" value="Homodimeric domain of signal transducing histidine kinase"/>
    <property type="match status" value="1"/>
</dbReference>
<dbReference type="SMART" id="SM00387">
    <property type="entry name" value="HATPase_c"/>
    <property type="match status" value="1"/>
</dbReference>
<dbReference type="InterPro" id="IPR005467">
    <property type="entry name" value="His_kinase_dom"/>
</dbReference>
<evidence type="ECO:0000313" key="11">
    <source>
        <dbReference type="Proteomes" id="UP001065174"/>
    </source>
</evidence>
<dbReference type="SUPFAM" id="SSF55781">
    <property type="entry name" value="GAF domain-like"/>
    <property type="match status" value="1"/>
</dbReference>
<evidence type="ECO:0000256" key="2">
    <source>
        <dbReference type="ARBA" id="ARBA00012438"/>
    </source>
</evidence>
<dbReference type="InterPro" id="IPR003594">
    <property type="entry name" value="HATPase_dom"/>
</dbReference>
<proteinExistence type="predicted"/>
<keyword evidence="11" id="KW-1185">Reference proteome</keyword>
<dbReference type="InterPro" id="IPR004358">
    <property type="entry name" value="Sig_transdc_His_kin-like_C"/>
</dbReference>
<dbReference type="RefSeq" id="WP_262308002.1">
    <property type="nucleotide sequence ID" value="NZ_CP106679.1"/>
</dbReference>
<dbReference type="CDD" id="cd00130">
    <property type="entry name" value="PAS"/>
    <property type="match status" value="1"/>
</dbReference>
<evidence type="ECO:0000259" key="8">
    <source>
        <dbReference type="PROSITE" id="PS50112"/>
    </source>
</evidence>
<dbReference type="NCBIfam" id="TIGR00229">
    <property type="entry name" value="sensory_box"/>
    <property type="match status" value="2"/>
</dbReference>
<reference evidence="10" key="1">
    <citation type="submission" date="2022-09" db="EMBL/GenBank/DDBJ databases">
        <title>Comparative genomics and taxonomic characterization of three novel marine species of genus Reichenbachiella exhibiting antioxidant and polysaccharide degradation activities.</title>
        <authorList>
            <person name="Muhammad N."/>
            <person name="Lee Y.-J."/>
            <person name="Ko J."/>
            <person name="Kim S.-G."/>
        </authorList>
    </citation>
    <scope>NUCLEOTIDE SEQUENCE</scope>
    <source>
        <strain evidence="10">BKB1-1</strain>
    </source>
</reference>
<evidence type="ECO:0000256" key="5">
    <source>
        <dbReference type="ARBA" id="ARBA00022777"/>
    </source>
</evidence>
<protein>
    <recommendedName>
        <fullName evidence="2">histidine kinase</fullName>
        <ecNumber evidence="2">2.7.13.3</ecNumber>
    </recommendedName>
</protein>
<evidence type="ECO:0000259" key="9">
    <source>
        <dbReference type="PROSITE" id="PS50113"/>
    </source>
</evidence>
<dbReference type="InterPro" id="IPR001610">
    <property type="entry name" value="PAC"/>
</dbReference>
<sequence>MKIVKDPILRIDRFGWVKECHYHPTSDPALIAIGFEQRNIRDFDFLFDLIRSVELCLQTQESQSAYFTLNYQRERKHYEVLIEPDDEDEVLAIVKEITKKKQRENELLEYYNLLQSIYEGTSSSTGRDYLDQLTYQLSKAMKADYTAVCVVDPRKDVLETVSISFKGKKVENTTWKINGSPYEEVIANSYLEIKQGFKNRFSRFELNYHHLFNGFIGVPLFYNQIYSKPIGFMFALYELPLFEGIHNEKILQIFSSRAAAELERIENQRKIEYSEERFKALYNNTPAYFSSTNKSGVVIEVGDYFLEKTGYSRGDVIGKWSIDFLTPASKKYAIRKVMPKFLKKGYCKDVALEFVKKNGDIMEVMLSATLIKDQAGKFVKTIMNLNDVTLLRKIERELRESEERVIQAANRFQLLFDNSPVGIIIHTAGVIRHVNSETIRLARGNSIYDFIGKTAMSFVHPESKSAAQARIDKIYETKKAHRNEQKFLCVDGSVIEVEAMGTLIEYEGEPSVQIAFYDISDRKNAERRILERDKELKTLNENLARQNNQLEEFAHIASHNLRAPITNMLSLIKIREADSSEATQQFVWDNLGKTVRNLDETIIELNDVVKTSWELDKQRKTLRFQDVLEKILNSIVDQIAKADAEFDVKFEMSTVFYPKIYLESIIQNLVTNAIKYKKPHERAMIYLRSWEKNGRGYFSIEDNGMGINLEKYGSRLFGLRKTFHSNHDARGVGLFITKAQIESLGGSIFVESTEGVGTKFIVDFGTLKLISTDH</sequence>
<dbReference type="Pfam" id="PF13426">
    <property type="entry name" value="PAS_9"/>
    <property type="match status" value="1"/>
</dbReference>
<dbReference type="InterPro" id="IPR052162">
    <property type="entry name" value="Sensor_kinase/Photoreceptor"/>
</dbReference>
<dbReference type="SMART" id="SM00086">
    <property type="entry name" value="PAC"/>
    <property type="match status" value="2"/>
</dbReference>
<dbReference type="EC" id="2.7.13.3" evidence="2"/>
<dbReference type="InterPro" id="IPR000014">
    <property type="entry name" value="PAS"/>
</dbReference>
<gene>
    <name evidence="10" type="ORF">N6H18_09330</name>
</gene>
<evidence type="ECO:0000256" key="6">
    <source>
        <dbReference type="SAM" id="Coils"/>
    </source>
</evidence>
<accession>A0ABY6CQH8</accession>
<dbReference type="InterPro" id="IPR036890">
    <property type="entry name" value="HATPase_C_sf"/>
</dbReference>
<dbReference type="InterPro" id="IPR000700">
    <property type="entry name" value="PAS-assoc_C"/>
</dbReference>
<keyword evidence="3" id="KW-0597">Phosphoprotein</keyword>
<evidence type="ECO:0000256" key="1">
    <source>
        <dbReference type="ARBA" id="ARBA00000085"/>
    </source>
</evidence>
<dbReference type="Pfam" id="PF00989">
    <property type="entry name" value="PAS"/>
    <property type="match status" value="1"/>
</dbReference>
<feature type="domain" description="Histidine kinase" evidence="7">
    <location>
        <begin position="556"/>
        <end position="768"/>
    </location>
</feature>
<evidence type="ECO:0000313" key="10">
    <source>
        <dbReference type="EMBL" id="UXP30555.1"/>
    </source>
</evidence>
<dbReference type="Gene3D" id="1.10.287.130">
    <property type="match status" value="1"/>
</dbReference>
<dbReference type="PROSITE" id="PS50113">
    <property type="entry name" value="PAC"/>
    <property type="match status" value="1"/>
</dbReference>
<evidence type="ECO:0000256" key="3">
    <source>
        <dbReference type="ARBA" id="ARBA00022553"/>
    </source>
</evidence>
<dbReference type="PANTHER" id="PTHR43304:SF1">
    <property type="entry name" value="PAC DOMAIN-CONTAINING PROTEIN"/>
    <property type="match status" value="1"/>
</dbReference>
<dbReference type="SUPFAM" id="SSF55874">
    <property type="entry name" value="ATPase domain of HSP90 chaperone/DNA topoisomerase II/histidine kinase"/>
    <property type="match status" value="1"/>
</dbReference>
<dbReference type="EMBL" id="CP106679">
    <property type="protein sequence ID" value="UXP30555.1"/>
    <property type="molecule type" value="Genomic_DNA"/>
</dbReference>
<dbReference type="SMART" id="SM00091">
    <property type="entry name" value="PAS"/>
    <property type="match status" value="2"/>
</dbReference>
<dbReference type="PANTHER" id="PTHR43304">
    <property type="entry name" value="PHYTOCHROME-LIKE PROTEIN CPH1"/>
    <property type="match status" value="1"/>
</dbReference>
<feature type="coiled-coil region" evidence="6">
    <location>
        <begin position="522"/>
        <end position="556"/>
    </location>
</feature>
<keyword evidence="5" id="KW-0418">Kinase</keyword>
<feature type="domain" description="PAS" evidence="8">
    <location>
        <begin position="274"/>
        <end position="345"/>
    </location>
</feature>
<dbReference type="InterPro" id="IPR036097">
    <property type="entry name" value="HisK_dim/P_sf"/>
</dbReference>
<dbReference type="Proteomes" id="UP001065174">
    <property type="component" value="Chromosome"/>
</dbReference>
<comment type="catalytic activity">
    <reaction evidence="1">
        <text>ATP + protein L-histidine = ADP + protein N-phospho-L-histidine.</text>
        <dbReference type="EC" id="2.7.13.3"/>
    </reaction>
</comment>
<evidence type="ECO:0000256" key="4">
    <source>
        <dbReference type="ARBA" id="ARBA00022679"/>
    </source>
</evidence>
<dbReference type="Pfam" id="PF02518">
    <property type="entry name" value="HATPase_c"/>
    <property type="match status" value="1"/>
</dbReference>
<evidence type="ECO:0000259" key="7">
    <source>
        <dbReference type="PROSITE" id="PS50109"/>
    </source>
</evidence>
<dbReference type="InterPro" id="IPR013767">
    <property type="entry name" value="PAS_fold"/>
</dbReference>
<name>A0ABY6CQH8_9BACT</name>
<keyword evidence="6" id="KW-0175">Coiled coil</keyword>
<dbReference type="PRINTS" id="PR00344">
    <property type="entry name" value="BCTRLSENSOR"/>
</dbReference>
<dbReference type="PROSITE" id="PS50112">
    <property type="entry name" value="PAS"/>
    <property type="match status" value="1"/>
</dbReference>
<organism evidence="10 11">
    <name type="scientific">Reichenbachiella agarivorans</name>
    <dbReference type="NCBI Taxonomy" id="2979464"/>
    <lineage>
        <taxon>Bacteria</taxon>
        <taxon>Pseudomonadati</taxon>
        <taxon>Bacteroidota</taxon>
        <taxon>Cytophagia</taxon>
        <taxon>Cytophagales</taxon>
        <taxon>Reichenbachiellaceae</taxon>
        <taxon>Reichenbachiella</taxon>
    </lineage>
</organism>
<dbReference type="Gene3D" id="3.30.450.20">
    <property type="entry name" value="PAS domain"/>
    <property type="match status" value="2"/>
</dbReference>
<keyword evidence="4" id="KW-0808">Transferase</keyword>
<dbReference type="InterPro" id="IPR035965">
    <property type="entry name" value="PAS-like_dom_sf"/>
</dbReference>
<feature type="domain" description="PAC" evidence="9">
    <location>
        <begin position="348"/>
        <end position="400"/>
    </location>
</feature>
<dbReference type="PROSITE" id="PS50109">
    <property type="entry name" value="HIS_KIN"/>
    <property type="match status" value="1"/>
</dbReference>
<dbReference type="SUPFAM" id="SSF55785">
    <property type="entry name" value="PYP-like sensor domain (PAS domain)"/>
    <property type="match status" value="2"/>
</dbReference>